<feature type="region of interest" description="Disordered" evidence="9">
    <location>
        <begin position="34"/>
        <end position="59"/>
    </location>
</feature>
<comment type="catalytic activity">
    <reaction evidence="8">
        <text>6-carboxy-5,6,7,8-tetrahydropterin + H(+) = 7-carboxy-7-carbaguanine + NH4(+)</text>
        <dbReference type="Rhea" id="RHEA:27974"/>
        <dbReference type="ChEBI" id="CHEBI:15378"/>
        <dbReference type="ChEBI" id="CHEBI:28938"/>
        <dbReference type="ChEBI" id="CHEBI:61032"/>
        <dbReference type="ChEBI" id="CHEBI:61036"/>
        <dbReference type="EC" id="4.3.99.3"/>
    </reaction>
</comment>
<evidence type="ECO:0000313" key="11">
    <source>
        <dbReference type="EMBL" id="EMI57841.1"/>
    </source>
</evidence>
<keyword evidence="4 8" id="KW-0460">Magnesium</keyword>
<feature type="compositionally biased region" description="Low complexity" evidence="9">
    <location>
        <begin position="44"/>
        <end position="57"/>
    </location>
</feature>
<dbReference type="HAMAP" id="MF_00917">
    <property type="entry name" value="QueE"/>
    <property type="match status" value="1"/>
</dbReference>
<dbReference type="EC" id="4.3.99.3" evidence="8"/>
<comment type="cofactor">
    <cofactor evidence="8">
        <name>Mg(2+)</name>
        <dbReference type="ChEBI" id="CHEBI:18420"/>
    </cofactor>
</comment>
<dbReference type="Proteomes" id="UP000011885">
    <property type="component" value="Unassembled WGS sequence"/>
</dbReference>
<dbReference type="InterPro" id="IPR024924">
    <property type="entry name" value="7-CO-7-deazaguanine_synth-like"/>
</dbReference>
<evidence type="ECO:0000256" key="1">
    <source>
        <dbReference type="ARBA" id="ARBA00022485"/>
    </source>
</evidence>
<dbReference type="Gene3D" id="3.20.20.70">
    <property type="entry name" value="Aldolase class I"/>
    <property type="match status" value="1"/>
</dbReference>
<comment type="similarity">
    <text evidence="8">Belongs to the radical SAM superfamily. 7-carboxy-7-deazaguanine synthase family.</text>
</comment>
<feature type="binding site" evidence="8">
    <location>
        <begin position="96"/>
        <end position="98"/>
    </location>
    <ligand>
        <name>S-adenosyl-L-methionine</name>
        <dbReference type="ChEBI" id="CHEBI:59789"/>
    </ligand>
</feature>
<dbReference type="InterPro" id="IPR058240">
    <property type="entry name" value="rSAM_sf"/>
</dbReference>
<evidence type="ECO:0000256" key="5">
    <source>
        <dbReference type="ARBA" id="ARBA00023004"/>
    </source>
</evidence>
<dbReference type="EMBL" id="ANOH01000060">
    <property type="protein sequence ID" value="EMI57841.1"/>
    <property type="molecule type" value="Genomic_DNA"/>
</dbReference>
<evidence type="ECO:0000256" key="4">
    <source>
        <dbReference type="ARBA" id="ARBA00022842"/>
    </source>
</evidence>
<evidence type="ECO:0000256" key="8">
    <source>
        <dbReference type="HAMAP-Rule" id="MF_00917"/>
    </source>
</evidence>
<keyword evidence="1 8" id="KW-0004">4Fe-4S</keyword>
<comment type="function">
    <text evidence="8">Catalyzes the complex heterocyclic radical-mediated conversion of 6-carboxy-5,6,7,8-tetrahydropterin (CPH4) to 7-carboxy-7-deazaguanine (CDG), a step common to the biosynthetic pathways of all 7-deazapurine-containing compounds.</text>
</comment>
<feature type="domain" description="Radical SAM core" evidence="10">
    <location>
        <begin position="77"/>
        <end position="318"/>
    </location>
</feature>
<evidence type="ECO:0000256" key="7">
    <source>
        <dbReference type="ARBA" id="ARBA00023239"/>
    </source>
</evidence>
<comment type="caution">
    <text evidence="8">Lacks conserved residue(s) required for the propagation of feature annotation.</text>
</comment>
<evidence type="ECO:0000259" key="10">
    <source>
        <dbReference type="PROSITE" id="PS51918"/>
    </source>
</evidence>
<evidence type="ECO:0000256" key="2">
    <source>
        <dbReference type="ARBA" id="ARBA00022691"/>
    </source>
</evidence>
<keyword evidence="5 8" id="KW-0408">Iron</keyword>
<dbReference type="SUPFAM" id="SSF102114">
    <property type="entry name" value="Radical SAM enzymes"/>
    <property type="match status" value="2"/>
</dbReference>
<evidence type="ECO:0000256" key="3">
    <source>
        <dbReference type="ARBA" id="ARBA00022723"/>
    </source>
</evidence>
<dbReference type="GO" id="GO:0008616">
    <property type="term" value="P:tRNA queuosine(34) biosynthetic process"/>
    <property type="evidence" value="ECO:0007669"/>
    <property type="project" value="UniProtKB-UniRule"/>
</dbReference>
<keyword evidence="6 8" id="KW-0411">Iron-sulfur</keyword>
<dbReference type="SFLD" id="SFLDS00029">
    <property type="entry name" value="Radical_SAM"/>
    <property type="match status" value="1"/>
</dbReference>
<keyword evidence="8" id="KW-0671">Queuosine biosynthesis</keyword>
<feature type="binding site" evidence="8">
    <location>
        <position position="97"/>
    </location>
    <ligand>
        <name>[4Fe-4S] cluster</name>
        <dbReference type="ChEBI" id="CHEBI:49883"/>
        <note>4Fe-4S-S-AdoMet</note>
    </ligand>
</feature>
<keyword evidence="12" id="KW-1185">Reference proteome</keyword>
<dbReference type="PANTHER" id="PTHR42836:SF1">
    <property type="entry name" value="7-CARBOXY-7-DEAZAGUANINE SYNTHASE"/>
    <property type="match status" value="1"/>
</dbReference>
<protein>
    <recommendedName>
        <fullName evidence="8">7-carboxy-7-deazaguanine synthase</fullName>
        <shortName evidence="8">CDG synthase</shortName>
        <ecNumber evidence="8">4.3.99.3</ecNumber>
    </recommendedName>
    <alternativeName>
        <fullName evidence="8">Queuosine biosynthesis protein QueE</fullName>
    </alternativeName>
</protein>
<keyword evidence="7 8" id="KW-0456">Lyase</keyword>
<feature type="binding site" evidence="8">
    <location>
        <begin position="206"/>
        <end position="208"/>
    </location>
    <ligand>
        <name>S-adenosyl-L-methionine</name>
        <dbReference type="ChEBI" id="CHEBI:59789"/>
    </ligand>
</feature>
<dbReference type="GO" id="GO:0016840">
    <property type="term" value="F:carbon-nitrogen lyase activity"/>
    <property type="evidence" value="ECO:0007669"/>
    <property type="project" value="UniProtKB-UniRule"/>
</dbReference>
<comment type="cofactor">
    <cofactor evidence="8">
        <name>[4Fe-4S] cluster</name>
        <dbReference type="ChEBI" id="CHEBI:49883"/>
    </cofactor>
    <text evidence="8">Binds 1 [4Fe-4S] cluster. The cluster is coordinated with 3 cysteines and an exchangeable S-adenosyl-L-methionine.</text>
</comment>
<keyword evidence="3 8" id="KW-0479">Metal-binding</keyword>
<comment type="subunit">
    <text evidence="8">Homodimer.</text>
</comment>
<comment type="pathway">
    <text evidence="8">Purine metabolism; 7-cyano-7-deazaguanine biosynthesis.</text>
</comment>
<gene>
    <name evidence="8" type="primary">queE</name>
    <name evidence="11" type="ORF">RSSM_00709</name>
</gene>
<comment type="caution">
    <text evidence="11">The sequence shown here is derived from an EMBL/GenBank/DDBJ whole genome shotgun (WGS) entry which is preliminary data.</text>
</comment>
<feature type="binding site" evidence="8">
    <location>
        <position position="164"/>
    </location>
    <ligand>
        <name>S-adenosyl-L-methionine</name>
        <dbReference type="ChEBI" id="CHEBI:59789"/>
    </ligand>
</feature>
<feature type="binding site" evidence="8">
    <location>
        <position position="90"/>
    </location>
    <ligand>
        <name>[4Fe-4S] cluster</name>
        <dbReference type="ChEBI" id="CHEBI:49883"/>
        <note>4Fe-4S-S-AdoMet</note>
    </ligand>
</feature>
<proteinExistence type="inferred from homology"/>
<reference evidence="11 12" key="1">
    <citation type="journal article" date="2013" name="Mar. Genomics">
        <title>Expression of sulfatases in Rhodopirellula baltica and the diversity of sulfatases in the genus Rhodopirellula.</title>
        <authorList>
            <person name="Wegner C.E."/>
            <person name="Richter-Heitmann T."/>
            <person name="Klindworth A."/>
            <person name="Klockow C."/>
            <person name="Richter M."/>
            <person name="Achstetter T."/>
            <person name="Glockner F.O."/>
            <person name="Harder J."/>
        </authorList>
    </citation>
    <scope>NUCLEOTIDE SEQUENCE [LARGE SCALE GENOMIC DNA]</scope>
    <source>
        <strain evidence="11 12">SM41</strain>
    </source>
</reference>
<dbReference type="OrthoDB" id="9792276at2"/>
<comment type="cofactor">
    <cofactor evidence="8">
        <name>S-adenosyl-L-methionine</name>
        <dbReference type="ChEBI" id="CHEBI:59789"/>
    </cofactor>
    <text evidence="8">Binds 1 S-adenosyl-L-methionine per subunit.</text>
</comment>
<dbReference type="PANTHER" id="PTHR42836">
    <property type="entry name" value="7-CARBOXY-7-DEAZAGUANINE SYNTHASE"/>
    <property type="match status" value="1"/>
</dbReference>
<dbReference type="InterPro" id="IPR007197">
    <property type="entry name" value="rSAM"/>
</dbReference>
<sequence length="320" mass="35013">MVKRVERLKEREHAVPALLYPDISLRKGATACADNGAGPHHVSEPSTPTPRSASPATQNRRLRIAETFTSLQGEGRLTGVPSFFIRTSGCNLRCWFCDTPYASWNPEGDRLSIESLVNAAVESSISPDAAALPTDGSIDDPDSAHATGPANAPIAVRHVVLTGGEPLVAAGFPELAAALREAGMHVTVETAGTVDVDFPCNLLSLSPKLRASRPDPEAHPKWSRRHEERRMPVATMRSLIERSPAVQVKFVVDSPEEFGEIEEVVTDLRIDAADVWIMPQGVSVEQLDDAAKWLTPWASQQGYQYCDRMQIRWYGNRRGT</sequence>
<keyword evidence="2 8" id="KW-0949">S-adenosyl-L-methionine</keyword>
<feature type="region of interest" description="Disordered" evidence="9">
    <location>
        <begin position="128"/>
        <end position="149"/>
    </location>
</feature>
<evidence type="ECO:0000313" key="12">
    <source>
        <dbReference type="Proteomes" id="UP000011885"/>
    </source>
</evidence>
<evidence type="ECO:0000256" key="9">
    <source>
        <dbReference type="SAM" id="MobiDB-lite"/>
    </source>
</evidence>
<name>M5UJ27_9BACT</name>
<feature type="binding site" evidence="8">
    <location>
        <position position="162"/>
    </location>
    <ligand>
        <name>substrate</name>
    </ligand>
</feature>
<feature type="binding site" evidence="8">
    <location>
        <begin position="71"/>
        <end position="73"/>
    </location>
    <ligand>
        <name>substrate</name>
    </ligand>
</feature>
<dbReference type="AlphaFoldDB" id="M5UJ27"/>
<dbReference type="GO" id="GO:0051539">
    <property type="term" value="F:4 iron, 4 sulfur cluster binding"/>
    <property type="evidence" value="ECO:0007669"/>
    <property type="project" value="UniProtKB-UniRule"/>
</dbReference>
<accession>M5UJ27</accession>
<dbReference type="PROSITE" id="PS51918">
    <property type="entry name" value="RADICAL_SAM"/>
    <property type="match status" value="1"/>
</dbReference>
<dbReference type="InterPro" id="IPR013785">
    <property type="entry name" value="Aldolase_TIM"/>
</dbReference>
<feature type="binding site" evidence="8">
    <location>
        <position position="94"/>
    </location>
    <ligand>
        <name>[4Fe-4S] cluster</name>
        <dbReference type="ChEBI" id="CHEBI:49883"/>
        <note>4Fe-4S-S-AdoMet</note>
    </ligand>
</feature>
<feature type="binding site" evidence="8">
    <location>
        <position position="99"/>
    </location>
    <ligand>
        <name>Mg(2+)</name>
        <dbReference type="ChEBI" id="CHEBI:18420"/>
    </ligand>
</feature>
<organism evidence="11 12">
    <name type="scientific">Rhodopirellula sallentina SM41</name>
    <dbReference type="NCBI Taxonomy" id="1263870"/>
    <lineage>
        <taxon>Bacteria</taxon>
        <taxon>Pseudomonadati</taxon>
        <taxon>Planctomycetota</taxon>
        <taxon>Planctomycetia</taxon>
        <taxon>Pirellulales</taxon>
        <taxon>Pirellulaceae</taxon>
        <taxon>Rhodopirellula</taxon>
    </lineage>
</organism>
<dbReference type="UniPathway" id="UPA00391"/>
<feature type="binding site" evidence="8">
    <location>
        <position position="86"/>
    </location>
    <ligand>
        <name>substrate</name>
    </ligand>
</feature>
<evidence type="ECO:0000256" key="6">
    <source>
        <dbReference type="ARBA" id="ARBA00023014"/>
    </source>
</evidence>
<dbReference type="GO" id="GO:0000287">
    <property type="term" value="F:magnesium ion binding"/>
    <property type="evidence" value="ECO:0007669"/>
    <property type="project" value="UniProtKB-UniRule"/>
</dbReference>
<dbReference type="GO" id="GO:1904047">
    <property type="term" value="F:S-adenosyl-L-methionine binding"/>
    <property type="evidence" value="ECO:0007669"/>
    <property type="project" value="UniProtKB-UniRule"/>
</dbReference>
<dbReference type="PATRIC" id="fig|1263870.3.peg.775"/>